<feature type="non-terminal residue" evidence="3">
    <location>
        <position position="1"/>
    </location>
</feature>
<feature type="region of interest" description="Disordered" evidence="1">
    <location>
        <begin position="507"/>
        <end position="529"/>
    </location>
</feature>
<dbReference type="Gene3D" id="2.60.200.20">
    <property type="match status" value="1"/>
</dbReference>
<evidence type="ECO:0000259" key="2">
    <source>
        <dbReference type="PROSITE" id="PS50006"/>
    </source>
</evidence>
<feature type="compositionally biased region" description="Low complexity" evidence="1">
    <location>
        <begin position="21"/>
        <end position="31"/>
    </location>
</feature>
<gene>
    <name evidence="3" type="ORF">BOX15_Mlig000789g4</name>
</gene>
<organism evidence="3 4">
    <name type="scientific">Macrostomum lignano</name>
    <dbReference type="NCBI Taxonomy" id="282301"/>
    <lineage>
        <taxon>Eukaryota</taxon>
        <taxon>Metazoa</taxon>
        <taxon>Spiralia</taxon>
        <taxon>Lophotrochozoa</taxon>
        <taxon>Platyhelminthes</taxon>
        <taxon>Rhabditophora</taxon>
        <taxon>Macrostomorpha</taxon>
        <taxon>Macrostomida</taxon>
        <taxon>Macrostomidae</taxon>
        <taxon>Macrostomum</taxon>
    </lineage>
</organism>
<dbReference type="SUPFAM" id="SSF49879">
    <property type="entry name" value="SMAD/FHA domain"/>
    <property type="match status" value="1"/>
</dbReference>
<protein>
    <recommendedName>
        <fullName evidence="2">FHA domain-containing protein</fullName>
    </recommendedName>
</protein>
<dbReference type="PANTHER" id="PTHR15715">
    <property type="entry name" value="CENTROSOMAL PROTEIN OF 170 KDA"/>
    <property type="match status" value="1"/>
</dbReference>
<dbReference type="Pfam" id="PF00498">
    <property type="entry name" value="FHA"/>
    <property type="match status" value="1"/>
</dbReference>
<dbReference type="InterPro" id="IPR000253">
    <property type="entry name" value="FHA_dom"/>
</dbReference>
<evidence type="ECO:0000313" key="3">
    <source>
        <dbReference type="EMBL" id="PAA78155.1"/>
    </source>
</evidence>
<sequence length="732" mass="80225">SQDVKRDPGGTKSSQRRKQQKQQQKQQQQQQEVAMRECKVFDVVDELNNGLEDLPVVCLKSLPQSHPFSERRVPLGQEAVKIGRSVAKSKPSIDNAIFDCKVLSRNHALLWYESGQFWLKDTKSSNGTYVNNQRLGKGNEESPPRRLLSGDIVQFGVEVVENSKKVTHGCVIASVFLYHADGSEDKRPDSASLSSAASAFVPPGSEADAEAVAAAAAAAAAANTVSQEQVHQLSQYLQEALHRERLLTVKLDKFRELLDSIAGVSAGAWTTVLDQEQLTQRLELLEAQVAAAGVNSDSDADDRDGAAAGDSLSAAVRAGAAAEETLKRRLETALVECGAAVHRAGELERAWRDSQDECQHLREERDRTEDRLRELGERLAQELDELSSQLAKEMERNSSLKSRIKELGEALNDGQREPQSGRSGAVERADAEAQTVADSGAPAPQTGPQADLLKAQLQACKTQLRDQQASLDASSAKVDDLHTRLESALSCLNQLETRMLELEAQKQLRQQRPRQQLPRPPSPGSNGQQNAAWLLDLLRCLRADPIAVEKAERQLLQPLLKSSPTLQAALQEVDAETAHLRASLDFEADRRRQLLADCDSLAARITDAELTALAGRDERANLEQRRRDLRAACDRQLADCRAEARAAANRSRLLLAAGSCRCCWPCWPAFSGSPRSFRGPPVSQKCAAPASPLCLAFPACTRNAPPLVSFLLSVEHCTHMYRRFCVNALAHE</sequence>
<dbReference type="Proteomes" id="UP000215902">
    <property type="component" value="Unassembled WGS sequence"/>
</dbReference>
<dbReference type="EMBL" id="NIVC01000704">
    <property type="protein sequence ID" value="PAA78155.1"/>
    <property type="molecule type" value="Genomic_DNA"/>
</dbReference>
<dbReference type="PROSITE" id="PS50006">
    <property type="entry name" value="FHA_DOMAIN"/>
    <property type="match status" value="1"/>
</dbReference>
<comment type="caution">
    <text evidence="3">The sequence shown here is derived from an EMBL/GenBank/DDBJ whole genome shotgun (WGS) entry which is preliminary data.</text>
</comment>
<dbReference type="CDD" id="cd22679">
    <property type="entry name" value="FHA_SLMAP"/>
    <property type="match status" value="1"/>
</dbReference>
<name>A0A267FWE9_9PLAT</name>
<dbReference type="PANTHER" id="PTHR15715:SF37">
    <property type="entry name" value="LD47843P"/>
    <property type="match status" value="1"/>
</dbReference>
<dbReference type="SMART" id="SM00240">
    <property type="entry name" value="FHA"/>
    <property type="match status" value="1"/>
</dbReference>
<reference evidence="3 4" key="1">
    <citation type="submission" date="2017-06" db="EMBL/GenBank/DDBJ databases">
        <title>A platform for efficient transgenesis in Macrostomum lignano, a flatworm model organism for stem cell research.</title>
        <authorList>
            <person name="Berezikov E."/>
        </authorList>
    </citation>
    <scope>NUCLEOTIDE SEQUENCE [LARGE SCALE GENOMIC DNA]</scope>
    <source>
        <strain evidence="3">DV1</strain>
        <tissue evidence="3">Whole organism</tissue>
    </source>
</reference>
<evidence type="ECO:0000256" key="1">
    <source>
        <dbReference type="SAM" id="MobiDB-lite"/>
    </source>
</evidence>
<dbReference type="STRING" id="282301.A0A267FWE9"/>
<dbReference type="CDD" id="cd21912">
    <property type="entry name" value="CC1_T3JAM"/>
    <property type="match status" value="1"/>
</dbReference>
<dbReference type="InterPro" id="IPR051176">
    <property type="entry name" value="Cent_Immune-Sig_Mod"/>
</dbReference>
<evidence type="ECO:0000313" key="4">
    <source>
        <dbReference type="Proteomes" id="UP000215902"/>
    </source>
</evidence>
<keyword evidence="4" id="KW-1185">Reference proteome</keyword>
<feature type="region of interest" description="Disordered" evidence="1">
    <location>
        <begin position="1"/>
        <end position="31"/>
    </location>
</feature>
<feature type="region of interest" description="Disordered" evidence="1">
    <location>
        <begin position="408"/>
        <end position="448"/>
    </location>
</feature>
<dbReference type="InterPro" id="IPR008984">
    <property type="entry name" value="SMAD_FHA_dom_sf"/>
</dbReference>
<proteinExistence type="predicted"/>
<accession>A0A267FWE9</accession>
<feature type="compositionally biased region" description="Low complexity" evidence="1">
    <location>
        <begin position="507"/>
        <end position="517"/>
    </location>
</feature>
<feature type="domain" description="FHA" evidence="2">
    <location>
        <begin position="80"/>
        <end position="135"/>
    </location>
</feature>
<dbReference type="AlphaFoldDB" id="A0A267FWE9"/>
<dbReference type="OrthoDB" id="687730at2759"/>